<sequence>MEINPELISRTTEMLKMLGLSSYEAQGFAALVYHGVANADTVADTAKIPRTSAYKVMESLVNKGLAKETEGRPRMFKPEDMSRIRGDFEKKLNDLFIDLKNLQDILPSKGEPQLVYTIYGSTQVMEKLREMINLTETELYVCTPRVREIRTELKKQIENAIKRNIRVVFVTPPNKRVPANVEVFRKEGLIATDVVSDQKRAMLAGPDLDACGYTDNPALALHVYQFINMMLASDNKEQS</sequence>
<reference evidence="3" key="2">
    <citation type="journal article" date="2014" name="ISME J.">
        <title>Microbial stratification in low pH oxic and suboxic macroscopic growths along an acid mine drainage.</title>
        <authorList>
            <person name="Mendez-Garcia C."/>
            <person name="Mesa V."/>
            <person name="Sprenger R.R."/>
            <person name="Richter M."/>
            <person name="Diez M.S."/>
            <person name="Solano J."/>
            <person name="Bargiela R."/>
            <person name="Golyshina O.V."/>
            <person name="Manteca A."/>
            <person name="Ramos J.L."/>
            <person name="Gallego J.R."/>
            <person name="Llorente I."/>
            <person name="Martins Dos Santos V.A."/>
            <person name="Jensen O.N."/>
            <person name="Pelaez A.I."/>
            <person name="Sanchez J."/>
            <person name="Ferrer M."/>
        </authorList>
    </citation>
    <scope>NUCLEOTIDE SEQUENCE</scope>
</reference>
<dbReference type="PANTHER" id="PTHR34293">
    <property type="entry name" value="HTH-TYPE TRANSCRIPTIONAL REGULATOR TRMBL2"/>
    <property type="match status" value="1"/>
</dbReference>
<name>T1BAI1_9ZZZZ</name>
<comment type="caution">
    <text evidence="3">The sequence shown here is derived from an EMBL/GenBank/DDBJ whole genome shotgun (WGS) entry which is preliminary data.</text>
</comment>
<dbReference type="AlphaFoldDB" id="T1BAI1"/>
<evidence type="ECO:0000259" key="2">
    <source>
        <dbReference type="Pfam" id="PF11495"/>
    </source>
</evidence>
<dbReference type="Pfam" id="PF11495">
    <property type="entry name" value="Regulator_TrmB"/>
    <property type="match status" value="1"/>
</dbReference>
<dbReference type="Pfam" id="PF01978">
    <property type="entry name" value="TrmB"/>
    <property type="match status" value="1"/>
</dbReference>
<dbReference type="InterPro" id="IPR002831">
    <property type="entry name" value="Tscrpt_reg_TrmB_N"/>
</dbReference>
<dbReference type="InterPro" id="IPR036388">
    <property type="entry name" value="WH-like_DNA-bd_sf"/>
</dbReference>
<feature type="domain" description="Transcription regulator TrmB N-terminal" evidence="1">
    <location>
        <begin position="15"/>
        <end position="81"/>
    </location>
</feature>
<reference evidence="3" key="1">
    <citation type="submission" date="2013-08" db="EMBL/GenBank/DDBJ databases">
        <authorList>
            <person name="Mendez C."/>
            <person name="Richter M."/>
            <person name="Ferrer M."/>
            <person name="Sanchez J."/>
        </authorList>
    </citation>
    <scope>NUCLEOTIDE SEQUENCE</scope>
</reference>
<evidence type="ECO:0000259" key="1">
    <source>
        <dbReference type="Pfam" id="PF01978"/>
    </source>
</evidence>
<accession>T1BAI1</accession>
<dbReference type="CDD" id="cd09124">
    <property type="entry name" value="PLDc_like_TrmB_middle"/>
    <property type="match status" value="1"/>
</dbReference>
<proteinExistence type="predicted"/>
<gene>
    <name evidence="3" type="ORF">B1B_05265</name>
</gene>
<dbReference type="InterPro" id="IPR021586">
    <property type="entry name" value="Tscrpt_reg_TrmB_C"/>
</dbReference>
<organism evidence="3">
    <name type="scientific">mine drainage metagenome</name>
    <dbReference type="NCBI Taxonomy" id="410659"/>
    <lineage>
        <taxon>unclassified sequences</taxon>
        <taxon>metagenomes</taxon>
        <taxon>ecological metagenomes</taxon>
    </lineage>
</organism>
<dbReference type="EMBL" id="AUZY01003330">
    <property type="protein sequence ID" value="EQD69921.1"/>
    <property type="molecule type" value="Genomic_DNA"/>
</dbReference>
<dbReference type="Gene3D" id="1.10.10.10">
    <property type="entry name" value="Winged helix-like DNA-binding domain superfamily/Winged helix DNA-binding domain"/>
    <property type="match status" value="1"/>
</dbReference>
<evidence type="ECO:0000313" key="3">
    <source>
        <dbReference type="EMBL" id="EQD69921.1"/>
    </source>
</evidence>
<feature type="domain" description="Transcription regulator TrmB C-terminal" evidence="2">
    <location>
        <begin position="115"/>
        <end position="204"/>
    </location>
</feature>
<dbReference type="InterPro" id="IPR051797">
    <property type="entry name" value="TrmB-like"/>
</dbReference>
<dbReference type="PANTHER" id="PTHR34293:SF1">
    <property type="entry name" value="HTH-TYPE TRANSCRIPTIONAL REGULATOR TRMBL2"/>
    <property type="match status" value="1"/>
</dbReference>
<protein>
    <submittedName>
        <fullName evidence="3">Transcriptional regulator TrmB</fullName>
    </submittedName>
</protein>